<reference evidence="3" key="2">
    <citation type="submission" date="2020-04" db="EMBL/GenBank/DDBJ databases">
        <authorList>
            <consortium name="NCBI Genome Project"/>
        </authorList>
    </citation>
    <scope>NUCLEOTIDE SEQUENCE</scope>
    <source>
        <strain evidence="3">CBS 342.82</strain>
    </source>
</reference>
<evidence type="ECO:0008006" key="4">
    <source>
        <dbReference type="Google" id="ProtNLM"/>
    </source>
</evidence>
<dbReference type="GeneID" id="54359900"/>
<dbReference type="Proteomes" id="UP000504637">
    <property type="component" value="Unplaced"/>
</dbReference>
<feature type="non-terminal residue" evidence="3">
    <location>
        <position position="117"/>
    </location>
</feature>
<evidence type="ECO:0000256" key="1">
    <source>
        <dbReference type="SAM" id="MobiDB-lite"/>
    </source>
</evidence>
<keyword evidence="2" id="KW-1185">Reference proteome</keyword>
<feature type="region of interest" description="Disordered" evidence="1">
    <location>
        <begin position="32"/>
        <end position="60"/>
    </location>
</feature>
<name>A0A6J3LQZ9_9PEZI</name>
<evidence type="ECO:0000313" key="2">
    <source>
        <dbReference type="Proteomes" id="UP000504637"/>
    </source>
</evidence>
<evidence type="ECO:0000313" key="3">
    <source>
        <dbReference type="RefSeq" id="XP_033454730.1"/>
    </source>
</evidence>
<dbReference type="RefSeq" id="XP_033454730.1">
    <property type="nucleotide sequence ID" value="XM_033602100.1"/>
</dbReference>
<gene>
    <name evidence="3" type="ORF">K489DRAFT_328963</name>
</gene>
<sequence>MRQQVEDQRQRHAEQQHFLSLIEELQGRLNAVGATNNPGATTTGPPGVAPGVAPGAVGQPGRVKVPKPDLFYGDRAKFDNWALQVDLYLRFNPAPTDEDAALLAAMYLRGRAEQWIK</sequence>
<dbReference type="AlphaFoldDB" id="A0A6J3LQZ9"/>
<organism evidence="3">
    <name type="scientific">Dissoconium aciculare CBS 342.82</name>
    <dbReference type="NCBI Taxonomy" id="1314786"/>
    <lineage>
        <taxon>Eukaryota</taxon>
        <taxon>Fungi</taxon>
        <taxon>Dikarya</taxon>
        <taxon>Ascomycota</taxon>
        <taxon>Pezizomycotina</taxon>
        <taxon>Dothideomycetes</taxon>
        <taxon>Dothideomycetidae</taxon>
        <taxon>Mycosphaerellales</taxon>
        <taxon>Dissoconiaceae</taxon>
        <taxon>Dissoconium</taxon>
    </lineage>
</organism>
<reference evidence="3" key="3">
    <citation type="submission" date="2025-08" db="UniProtKB">
        <authorList>
            <consortium name="RefSeq"/>
        </authorList>
    </citation>
    <scope>IDENTIFICATION</scope>
    <source>
        <strain evidence="3">CBS 342.82</strain>
    </source>
</reference>
<reference evidence="3" key="1">
    <citation type="submission" date="2020-01" db="EMBL/GenBank/DDBJ databases">
        <authorList>
            <consortium name="DOE Joint Genome Institute"/>
            <person name="Haridas S."/>
            <person name="Albert R."/>
            <person name="Binder M."/>
            <person name="Bloem J."/>
            <person name="Labutti K."/>
            <person name="Salamov A."/>
            <person name="Andreopoulos B."/>
            <person name="Baker S.E."/>
            <person name="Barry K."/>
            <person name="Bills G."/>
            <person name="Bluhm B.H."/>
            <person name="Cannon C."/>
            <person name="Castanera R."/>
            <person name="Culley D.E."/>
            <person name="Daum C."/>
            <person name="Ezra D."/>
            <person name="Gonzalez J.B."/>
            <person name="Henrissat B."/>
            <person name="Kuo A."/>
            <person name="Liang C."/>
            <person name="Lipzen A."/>
            <person name="Lutzoni F."/>
            <person name="Magnuson J."/>
            <person name="Mondo S."/>
            <person name="Nolan M."/>
            <person name="Ohm R."/>
            <person name="Pangilinan J."/>
            <person name="Park H.-J."/>
            <person name="Ramirez L."/>
            <person name="Alfaro M."/>
            <person name="Sun H."/>
            <person name="Tritt A."/>
            <person name="Yoshinaga Y."/>
            <person name="Zwiers L.-H."/>
            <person name="Turgeon B.G."/>
            <person name="Goodwin S.B."/>
            <person name="Spatafora J.W."/>
            <person name="Crous P.W."/>
            <person name="Grigoriev I.V."/>
        </authorList>
    </citation>
    <scope>NUCLEOTIDE SEQUENCE</scope>
    <source>
        <strain evidence="3">CBS 342.82</strain>
    </source>
</reference>
<dbReference type="OrthoDB" id="3884315at2759"/>
<accession>A0A6J3LQZ9</accession>
<proteinExistence type="predicted"/>
<protein>
    <recommendedName>
        <fullName evidence="4">DUF4939 domain-containing protein</fullName>
    </recommendedName>
</protein>